<keyword evidence="1" id="KW-1133">Transmembrane helix</keyword>
<feature type="transmembrane region" description="Helical" evidence="1">
    <location>
        <begin position="70"/>
        <end position="96"/>
    </location>
</feature>
<keyword evidence="1" id="KW-0812">Transmembrane</keyword>
<proteinExistence type="predicted"/>
<dbReference type="EMBL" id="OX597820">
    <property type="protein sequence ID" value="CAI9725978.1"/>
    <property type="molecule type" value="Genomic_DNA"/>
</dbReference>
<accession>A0AA36F8K3</accession>
<keyword evidence="1" id="KW-0472">Membrane</keyword>
<organism evidence="2 3">
    <name type="scientific">Octopus vulgaris</name>
    <name type="common">Common octopus</name>
    <dbReference type="NCBI Taxonomy" id="6645"/>
    <lineage>
        <taxon>Eukaryota</taxon>
        <taxon>Metazoa</taxon>
        <taxon>Spiralia</taxon>
        <taxon>Lophotrochozoa</taxon>
        <taxon>Mollusca</taxon>
        <taxon>Cephalopoda</taxon>
        <taxon>Coleoidea</taxon>
        <taxon>Octopodiformes</taxon>
        <taxon>Octopoda</taxon>
        <taxon>Incirrata</taxon>
        <taxon>Octopodidae</taxon>
        <taxon>Octopus</taxon>
    </lineage>
</organism>
<gene>
    <name evidence="2" type="ORF">OCTVUL_1B028366</name>
</gene>
<protein>
    <submittedName>
        <fullName evidence="2">Uncharacterized protein</fullName>
    </submittedName>
</protein>
<reference evidence="2" key="1">
    <citation type="submission" date="2023-08" db="EMBL/GenBank/DDBJ databases">
        <authorList>
            <person name="Alioto T."/>
            <person name="Alioto T."/>
            <person name="Gomez Garrido J."/>
        </authorList>
    </citation>
    <scope>NUCLEOTIDE SEQUENCE</scope>
</reference>
<evidence type="ECO:0000313" key="2">
    <source>
        <dbReference type="EMBL" id="CAI9725978.1"/>
    </source>
</evidence>
<evidence type="ECO:0000256" key="1">
    <source>
        <dbReference type="SAM" id="Phobius"/>
    </source>
</evidence>
<dbReference type="Proteomes" id="UP001162480">
    <property type="component" value="Chromosome 7"/>
</dbReference>
<keyword evidence="3" id="KW-1185">Reference proteome</keyword>
<name>A0AA36F8K3_OCTVU</name>
<evidence type="ECO:0000313" key="3">
    <source>
        <dbReference type="Proteomes" id="UP001162480"/>
    </source>
</evidence>
<sequence length="122" mass="14005">MKGKVNLCRIRTQNAVTGEILLSISPSMQILPAHHLNNNDNNNNNSLVKILTHNFQMQNILVIRHPTIKILLSCSSFLIFFTSLCNYYLSFIIFLFSKVIPYHSSLNPVSTKEYQQLFLSSF</sequence>
<dbReference type="AlphaFoldDB" id="A0AA36F8K3"/>